<dbReference type="HOGENOM" id="CLU_3116709_0_0_3"/>
<organism evidence="1 2">
    <name type="scientific">Coleofasciculus chthonoplastes PCC 7420</name>
    <dbReference type="NCBI Taxonomy" id="118168"/>
    <lineage>
        <taxon>Bacteria</taxon>
        <taxon>Bacillati</taxon>
        <taxon>Cyanobacteriota</taxon>
        <taxon>Cyanophyceae</taxon>
        <taxon>Coleofasciculales</taxon>
        <taxon>Coleofasciculaceae</taxon>
        <taxon>Coleofasciculus</taxon>
    </lineage>
</organism>
<evidence type="ECO:0000313" key="2">
    <source>
        <dbReference type="Proteomes" id="UP000003835"/>
    </source>
</evidence>
<protein>
    <submittedName>
        <fullName evidence="1">Uncharacterized protein</fullName>
    </submittedName>
</protein>
<proteinExistence type="predicted"/>
<evidence type="ECO:0000313" key="1">
    <source>
        <dbReference type="EMBL" id="EDX74030.1"/>
    </source>
</evidence>
<reference evidence="1 2" key="1">
    <citation type="submission" date="2008-07" db="EMBL/GenBank/DDBJ databases">
        <authorList>
            <person name="Tandeau de Marsac N."/>
            <person name="Ferriera S."/>
            <person name="Johnson J."/>
            <person name="Kravitz S."/>
            <person name="Beeson K."/>
            <person name="Sutton G."/>
            <person name="Rogers Y.-H."/>
            <person name="Friedman R."/>
            <person name="Frazier M."/>
            <person name="Venter J.C."/>
        </authorList>
    </citation>
    <scope>NUCLEOTIDE SEQUENCE [LARGE SCALE GENOMIC DNA]</scope>
    <source>
        <strain evidence="1 2">PCC 7420</strain>
    </source>
</reference>
<sequence length="50" mass="5707">MLPIAYSLARSAIVDWVERKRYPTEIKKPYLQKGNKVGAHRCAPLPTPKN</sequence>
<keyword evidence="2" id="KW-1185">Reference proteome</keyword>
<accession>B4VW50</accession>
<dbReference type="EMBL" id="DS989855">
    <property type="protein sequence ID" value="EDX74030.1"/>
    <property type="molecule type" value="Genomic_DNA"/>
</dbReference>
<dbReference type="Proteomes" id="UP000003835">
    <property type="component" value="Unassembled WGS sequence"/>
</dbReference>
<dbReference type="AlphaFoldDB" id="B4VW50"/>
<gene>
    <name evidence="1" type="ORF">MC7420_5910</name>
</gene>
<name>B4VW50_9CYAN</name>